<dbReference type="RefSeq" id="WP_095312508.1">
    <property type="nucleotide sequence ID" value="NZ_JAMAWL010000003.1"/>
</dbReference>
<keyword evidence="1" id="KW-1133">Transmembrane helix</keyword>
<evidence type="ECO:0000256" key="1">
    <source>
        <dbReference type="SAM" id="Phobius"/>
    </source>
</evidence>
<organism evidence="2 3">
    <name type="scientific">Oceanobacillus profundus</name>
    <dbReference type="NCBI Taxonomy" id="372463"/>
    <lineage>
        <taxon>Bacteria</taxon>
        <taxon>Bacillati</taxon>
        <taxon>Bacillota</taxon>
        <taxon>Bacilli</taxon>
        <taxon>Bacillales</taxon>
        <taxon>Bacillaceae</taxon>
        <taxon>Oceanobacillus</taxon>
    </lineage>
</organism>
<reference evidence="2 3" key="1">
    <citation type="journal article" date="2007" name="Int. J. Syst. Evol. Microbiol.">
        <title>Oceanobacillus profundus sp. nov., isolated from a deep-sea sediment core.</title>
        <authorList>
            <person name="Kim Y.G."/>
            <person name="Choi D.H."/>
            <person name="Hyun S."/>
            <person name="Cho B.C."/>
        </authorList>
    </citation>
    <scope>NUCLEOTIDE SEQUENCE [LARGE SCALE GENOMIC DNA]</scope>
    <source>
        <strain evidence="2 3">DSM 18246</strain>
    </source>
</reference>
<gene>
    <name evidence="2" type="ORF">D1B32_22885</name>
</gene>
<keyword evidence="3" id="KW-1185">Reference proteome</keyword>
<evidence type="ECO:0000313" key="2">
    <source>
        <dbReference type="EMBL" id="RHW29276.1"/>
    </source>
</evidence>
<protein>
    <submittedName>
        <fullName evidence="2">Uncharacterized protein</fullName>
    </submittedName>
</protein>
<feature type="transmembrane region" description="Helical" evidence="1">
    <location>
        <begin position="7"/>
        <end position="24"/>
    </location>
</feature>
<dbReference type="Proteomes" id="UP000285456">
    <property type="component" value="Unassembled WGS sequence"/>
</dbReference>
<sequence>MTEKKLKIIAPILILTAGIILLLPVPLNNFIALAIASLLVSLVGLTYRKNPLSNLLIALGIILIIVFFFLLVV</sequence>
<name>A0A417Y9S1_9BACI</name>
<dbReference type="AlphaFoldDB" id="A0A417Y9S1"/>
<keyword evidence="1" id="KW-0472">Membrane</keyword>
<comment type="caution">
    <text evidence="2">The sequence shown here is derived from an EMBL/GenBank/DDBJ whole genome shotgun (WGS) entry which is preliminary data.</text>
</comment>
<feature type="transmembrane region" description="Helical" evidence="1">
    <location>
        <begin position="54"/>
        <end position="72"/>
    </location>
</feature>
<accession>A0A417Y9S1</accession>
<dbReference type="EMBL" id="QWEH01000031">
    <property type="protein sequence ID" value="RHW29276.1"/>
    <property type="molecule type" value="Genomic_DNA"/>
</dbReference>
<keyword evidence="1" id="KW-0812">Transmembrane</keyword>
<evidence type="ECO:0000313" key="3">
    <source>
        <dbReference type="Proteomes" id="UP000285456"/>
    </source>
</evidence>
<proteinExistence type="predicted"/>